<comment type="similarity">
    <text evidence="1 4">Belongs to the PstS family.</text>
</comment>
<keyword evidence="9" id="KW-1185">Reference proteome</keyword>
<comment type="caution">
    <text evidence="8">The sequence shown here is derived from an EMBL/GenBank/DDBJ whole genome shotgun (WGS) entry which is preliminary data.</text>
</comment>
<dbReference type="SUPFAM" id="SSF53850">
    <property type="entry name" value="Periplasmic binding protein-like II"/>
    <property type="match status" value="1"/>
</dbReference>
<dbReference type="InterPro" id="IPR005673">
    <property type="entry name" value="ABC_phos-bd_PstS"/>
</dbReference>
<dbReference type="InterPro" id="IPR050962">
    <property type="entry name" value="Phosphate-bind_PstS"/>
</dbReference>
<dbReference type="Gene3D" id="3.40.190.10">
    <property type="entry name" value="Periplasmic binding protein-like II"/>
    <property type="match status" value="2"/>
</dbReference>
<organism evidence="8 9">
    <name type="scientific">Actinocrinis puniceicyclus</name>
    <dbReference type="NCBI Taxonomy" id="977794"/>
    <lineage>
        <taxon>Bacteria</taxon>
        <taxon>Bacillati</taxon>
        <taxon>Actinomycetota</taxon>
        <taxon>Actinomycetes</taxon>
        <taxon>Catenulisporales</taxon>
        <taxon>Actinospicaceae</taxon>
        <taxon>Actinocrinis</taxon>
    </lineage>
</organism>
<reference evidence="8" key="1">
    <citation type="submission" date="2021-04" db="EMBL/GenBank/DDBJ databases">
        <title>Genome based classification of Actinospica acidithermotolerans sp. nov., an actinobacterium isolated from an Indonesian hot spring.</title>
        <authorList>
            <person name="Kusuma A.B."/>
            <person name="Putra K.E."/>
            <person name="Nafisah S."/>
            <person name="Loh J."/>
            <person name="Nouioui I."/>
            <person name="Goodfellow M."/>
        </authorList>
    </citation>
    <scope>NUCLEOTIDE SEQUENCE</scope>
    <source>
        <strain evidence="8">DSM 45618</strain>
    </source>
</reference>
<evidence type="ECO:0000313" key="8">
    <source>
        <dbReference type="EMBL" id="MBS2963534.1"/>
    </source>
</evidence>
<feature type="binding site" evidence="5">
    <location>
        <position position="79"/>
    </location>
    <ligand>
        <name>phosphate</name>
        <dbReference type="ChEBI" id="CHEBI:43474"/>
    </ligand>
</feature>
<dbReference type="Proteomes" id="UP000677913">
    <property type="component" value="Unassembled WGS sequence"/>
</dbReference>
<evidence type="ECO:0000256" key="6">
    <source>
        <dbReference type="SAM" id="MobiDB-lite"/>
    </source>
</evidence>
<sequence>MATATLAACGSNNNSPTASGSSAAASGSSSASSASGISCASGTLTLAGSSAQKNAIDKWTKDYQGACSGATINYNPSGSGAGLTSFQQNQVDFAGSDFPMATTDVPKADARCGSGNNAIDIPLVPGAIAVIYNVSGVTSPLNLSAQTLAKIFNGKITTWNDPAITKDNPGVSLPSTKITTFHRADKSGTSYNFSNYLNQTDAADFPAKANKAWPGSGGQGENGSAGVAQAVKTTSGGIAYDEISYATANSLQTAKVGNAQGQFVEATTANASAFIAKAKVNQNDNGMQLAFDYSYSDPSAYPAVLVTYEIACGSGNNSSQLALIKSFLDYGVSTTAQTELPGAGYVQLPTNIQSQVKTLIDSIK</sequence>
<feature type="compositionally biased region" description="Low complexity" evidence="6">
    <location>
        <begin position="10"/>
        <end position="25"/>
    </location>
</feature>
<dbReference type="PANTHER" id="PTHR42996:SF1">
    <property type="entry name" value="PHOSPHATE-BINDING PROTEIN PSTS"/>
    <property type="match status" value="1"/>
</dbReference>
<evidence type="ECO:0000256" key="4">
    <source>
        <dbReference type="PIRNR" id="PIRNR002756"/>
    </source>
</evidence>
<accession>A0A8J8BE88</accession>
<feature type="binding site" evidence="5">
    <location>
        <begin position="49"/>
        <end position="51"/>
    </location>
    <ligand>
        <name>phosphate</name>
        <dbReference type="ChEBI" id="CHEBI:43474"/>
    </ligand>
</feature>
<proteinExistence type="inferred from homology"/>
<feature type="binding site" evidence="5">
    <location>
        <position position="97"/>
    </location>
    <ligand>
        <name>phosphate</name>
        <dbReference type="ChEBI" id="CHEBI:43474"/>
    </ligand>
</feature>
<evidence type="ECO:0000256" key="3">
    <source>
        <dbReference type="ARBA" id="ARBA00022592"/>
    </source>
</evidence>
<dbReference type="CDD" id="cd13565">
    <property type="entry name" value="PBP2_PstS"/>
    <property type="match status" value="1"/>
</dbReference>
<dbReference type="AlphaFoldDB" id="A0A8J8BE88"/>
<gene>
    <name evidence="8" type="primary">pstS</name>
    <name evidence="8" type="ORF">KGA66_10785</name>
</gene>
<feature type="domain" description="PBP" evidence="7">
    <location>
        <begin position="35"/>
        <end position="333"/>
    </location>
</feature>
<keyword evidence="2 4" id="KW-0813">Transport</keyword>
<evidence type="ECO:0000256" key="2">
    <source>
        <dbReference type="ARBA" id="ARBA00022448"/>
    </source>
</evidence>
<dbReference type="GO" id="GO:0035435">
    <property type="term" value="P:phosphate ion transmembrane transport"/>
    <property type="evidence" value="ECO:0007669"/>
    <property type="project" value="InterPro"/>
</dbReference>
<dbReference type="GO" id="GO:0043190">
    <property type="term" value="C:ATP-binding cassette (ABC) transporter complex"/>
    <property type="evidence" value="ECO:0007669"/>
    <property type="project" value="InterPro"/>
</dbReference>
<evidence type="ECO:0000256" key="5">
    <source>
        <dbReference type="PIRSR" id="PIRSR002756-1"/>
    </source>
</evidence>
<dbReference type="PIRSF" id="PIRSF002756">
    <property type="entry name" value="PstS"/>
    <property type="match status" value="1"/>
</dbReference>
<dbReference type="InterPro" id="IPR024370">
    <property type="entry name" value="PBP_domain"/>
</dbReference>
<dbReference type="GO" id="GO:0042301">
    <property type="term" value="F:phosphate ion binding"/>
    <property type="evidence" value="ECO:0007669"/>
    <property type="project" value="InterPro"/>
</dbReference>
<name>A0A8J8BE88_9ACTN</name>
<keyword evidence="3 4" id="KW-0592">Phosphate transport</keyword>
<dbReference type="PANTHER" id="PTHR42996">
    <property type="entry name" value="PHOSPHATE-BINDING PROTEIN PSTS"/>
    <property type="match status" value="1"/>
</dbReference>
<protein>
    <recommendedName>
        <fullName evidence="4">Phosphate-binding protein</fullName>
    </recommendedName>
</protein>
<dbReference type="Pfam" id="PF12849">
    <property type="entry name" value="PBP_like_2"/>
    <property type="match status" value="1"/>
</dbReference>
<feature type="binding site" evidence="5">
    <location>
        <begin position="187"/>
        <end position="189"/>
    </location>
    <ligand>
        <name>phosphate</name>
        <dbReference type="ChEBI" id="CHEBI:43474"/>
    </ligand>
</feature>
<evidence type="ECO:0000259" key="7">
    <source>
        <dbReference type="Pfam" id="PF12849"/>
    </source>
</evidence>
<evidence type="ECO:0000256" key="1">
    <source>
        <dbReference type="ARBA" id="ARBA00008725"/>
    </source>
</evidence>
<evidence type="ECO:0000313" key="9">
    <source>
        <dbReference type="Proteomes" id="UP000677913"/>
    </source>
</evidence>
<feature type="region of interest" description="Disordered" evidence="6">
    <location>
        <begin position="1"/>
        <end position="25"/>
    </location>
</feature>
<dbReference type="NCBIfam" id="TIGR00975">
    <property type="entry name" value="3a0107s03"/>
    <property type="match status" value="1"/>
</dbReference>
<dbReference type="EMBL" id="JAGSXH010000028">
    <property type="protein sequence ID" value="MBS2963534.1"/>
    <property type="molecule type" value="Genomic_DNA"/>
</dbReference>